<feature type="compositionally biased region" description="Low complexity" evidence="1">
    <location>
        <begin position="200"/>
        <end position="212"/>
    </location>
</feature>
<evidence type="ECO:0000256" key="2">
    <source>
        <dbReference type="SAM" id="Phobius"/>
    </source>
</evidence>
<feature type="region of interest" description="Disordered" evidence="1">
    <location>
        <begin position="181"/>
        <end position="213"/>
    </location>
</feature>
<evidence type="ECO:0000256" key="1">
    <source>
        <dbReference type="SAM" id="MobiDB-lite"/>
    </source>
</evidence>
<dbReference type="EMBL" id="WIGN01000121">
    <property type="protein sequence ID" value="KAF6808252.1"/>
    <property type="molecule type" value="Genomic_DNA"/>
</dbReference>
<gene>
    <name evidence="3" type="ORF">CSOJ01_07665</name>
</gene>
<keyword evidence="2" id="KW-1133">Transmembrane helix</keyword>
<evidence type="ECO:0000313" key="3">
    <source>
        <dbReference type="EMBL" id="KAF6808252.1"/>
    </source>
</evidence>
<dbReference type="AlphaFoldDB" id="A0A8H6J8C1"/>
<feature type="compositionally biased region" description="Low complexity" evidence="1">
    <location>
        <begin position="256"/>
        <end position="267"/>
    </location>
</feature>
<keyword evidence="4" id="KW-1185">Reference proteome</keyword>
<feature type="transmembrane region" description="Helical" evidence="2">
    <location>
        <begin position="42"/>
        <end position="68"/>
    </location>
</feature>
<keyword evidence="2" id="KW-0472">Membrane</keyword>
<accession>A0A8H6J8C1</accession>
<dbReference type="Proteomes" id="UP000652219">
    <property type="component" value="Unassembled WGS sequence"/>
</dbReference>
<comment type="caution">
    <text evidence="3">The sequence shown here is derived from an EMBL/GenBank/DDBJ whole genome shotgun (WGS) entry which is preliminary data.</text>
</comment>
<evidence type="ECO:0000313" key="4">
    <source>
        <dbReference type="Proteomes" id="UP000652219"/>
    </source>
</evidence>
<reference evidence="3 4" key="1">
    <citation type="journal article" date="2020" name="Phytopathology">
        <title>Genome Sequence Resources of Colletotrichum truncatum, C. plurivorum, C. musicola, and C. sojae: Four Species Pathogenic to Soybean (Glycine max).</title>
        <authorList>
            <person name="Rogerio F."/>
            <person name="Boufleur T.R."/>
            <person name="Ciampi-Guillardi M."/>
            <person name="Sukno S.A."/>
            <person name="Thon M.R."/>
            <person name="Massola Junior N.S."/>
            <person name="Baroncelli R."/>
        </authorList>
    </citation>
    <scope>NUCLEOTIDE SEQUENCE [LARGE SCALE GENOMIC DNA]</scope>
    <source>
        <strain evidence="3 4">LFN0009</strain>
    </source>
</reference>
<proteinExistence type="predicted"/>
<keyword evidence="2" id="KW-0812">Transmembrane</keyword>
<organism evidence="3 4">
    <name type="scientific">Colletotrichum sojae</name>
    <dbReference type="NCBI Taxonomy" id="2175907"/>
    <lineage>
        <taxon>Eukaryota</taxon>
        <taxon>Fungi</taxon>
        <taxon>Dikarya</taxon>
        <taxon>Ascomycota</taxon>
        <taxon>Pezizomycotina</taxon>
        <taxon>Sordariomycetes</taxon>
        <taxon>Hypocreomycetidae</taxon>
        <taxon>Glomerellales</taxon>
        <taxon>Glomerellaceae</taxon>
        <taxon>Colletotrichum</taxon>
        <taxon>Colletotrichum orchidearum species complex</taxon>
    </lineage>
</organism>
<protein>
    <submittedName>
        <fullName evidence="3">Uncharacterized protein</fullName>
    </submittedName>
</protein>
<feature type="region of interest" description="Disordered" evidence="1">
    <location>
        <begin position="243"/>
        <end position="273"/>
    </location>
</feature>
<feature type="compositionally biased region" description="Polar residues" evidence="1">
    <location>
        <begin position="181"/>
        <end position="196"/>
    </location>
</feature>
<feature type="region of interest" description="Disordered" evidence="1">
    <location>
        <begin position="127"/>
        <end position="154"/>
    </location>
</feature>
<sequence>MTVDGSKCPEDANSTDCLLRSLLQLIDDQRRDEDAEIKWDPISFAFTLLIGVVATAFALATIFQAVLVSGKGRRKSGWRAIGEWSKNTRKEWSWSDMSFHVTAKTPILRTENLLEKFSIRRDIMSMAKQHRGSEEQPSPEPPSHPSPEASGHGQSRWWGLLRRLWVSGLHVARGSLPATSTIDKHISNTTPTTAQEVSDDTSSSGQSSRPSSVNIRGRIAWQAVVQRPWTRGLRLALTKLSPSSPVPRDTFDGRSKTTSHSTETSSTDFGFSDERRHFPERYSPAAAWISFWEDVGLHKIGVVGKRDFDRLRLVAADYLPDDLVAAPAYAEVGVILAAATTVGAQFWNLDTTSRFPTIVGRGFQFDFRQHPILGVVGAYSRYEKKDYSSKGPEPEEIDVTLRFGRGLIDVAKGTLPVADRSELFNLLEYGRRDQMMVTDRLRRQTFDHDDGDNAYYAIPNLAPKWFDSDSRWAPYSFVPFTTLFLASAPEHMLRKELSHEESFPQILRVSKLAFDFKCRRLEGAAFHELTRVRSLAAEAGVKQAAAASVAARASDEAREVAMKMAEAAASNASKAREAAKEAASAHERIQEVDAWLNAQEGSARVKQRAIALNTLTAILSKAGIMSNKGELSAPGVAAEAHRTGASGMRAGQPHDGVTTLHHPNLLRGLRVLLDDLYPDEARTYVTDKSLGGYREESSRAYGFMWLPASEFLFVLNSFSERVRPHEGWLYGLTGRRHSDVDGLGLDQLDLTLENLGAVVVSNSEKEERKLAPVE</sequence>
<name>A0A8H6J8C1_9PEZI</name>